<protein>
    <submittedName>
        <fullName evidence="1 2">Uncharacterized protein</fullName>
    </submittedName>
</protein>
<accession>A0A072VB78</accession>
<dbReference type="AlphaFoldDB" id="A0A072VB78"/>
<evidence type="ECO:0000313" key="1">
    <source>
        <dbReference type="EMBL" id="KEH39047.1"/>
    </source>
</evidence>
<sequence>MEREKGRERIITSFIESFRTVRNHGLECVSKVPKTIVCCKNPAGDEVEVRIFSFIKVALNLHMHFYGVELTYASGYCGNVAIDQRRLGLKK</sequence>
<keyword evidence="3" id="KW-1185">Reference proteome</keyword>
<organism evidence="1 3">
    <name type="scientific">Medicago truncatula</name>
    <name type="common">Barrel medic</name>
    <name type="synonym">Medicago tribuloides</name>
    <dbReference type="NCBI Taxonomy" id="3880"/>
    <lineage>
        <taxon>Eukaryota</taxon>
        <taxon>Viridiplantae</taxon>
        <taxon>Streptophyta</taxon>
        <taxon>Embryophyta</taxon>
        <taxon>Tracheophyta</taxon>
        <taxon>Spermatophyta</taxon>
        <taxon>Magnoliopsida</taxon>
        <taxon>eudicotyledons</taxon>
        <taxon>Gunneridae</taxon>
        <taxon>Pentapetalae</taxon>
        <taxon>rosids</taxon>
        <taxon>fabids</taxon>
        <taxon>Fabales</taxon>
        <taxon>Fabaceae</taxon>
        <taxon>Papilionoideae</taxon>
        <taxon>50 kb inversion clade</taxon>
        <taxon>NPAAA clade</taxon>
        <taxon>Hologalegina</taxon>
        <taxon>IRL clade</taxon>
        <taxon>Trifolieae</taxon>
        <taxon>Medicago</taxon>
    </lineage>
</organism>
<evidence type="ECO:0000313" key="2">
    <source>
        <dbReference type="EnsemblPlants" id="KEH39047"/>
    </source>
</evidence>
<proteinExistence type="predicted"/>
<dbReference type="EnsemblPlants" id="KEH39047">
    <property type="protein sequence ID" value="KEH39047"/>
    <property type="gene ID" value="MTR_2g089915"/>
</dbReference>
<reference evidence="1 3" key="2">
    <citation type="journal article" date="2014" name="BMC Genomics">
        <title>An improved genome release (version Mt4.0) for the model legume Medicago truncatula.</title>
        <authorList>
            <person name="Tang H."/>
            <person name="Krishnakumar V."/>
            <person name="Bidwell S."/>
            <person name="Rosen B."/>
            <person name="Chan A."/>
            <person name="Zhou S."/>
            <person name="Gentzbittel L."/>
            <person name="Childs K.L."/>
            <person name="Yandell M."/>
            <person name="Gundlach H."/>
            <person name="Mayer K.F."/>
            <person name="Schwartz D.C."/>
            <person name="Town C.D."/>
        </authorList>
    </citation>
    <scope>GENOME REANNOTATION</scope>
    <source>
        <strain evidence="1">A17</strain>
        <strain evidence="2 3">cv. Jemalong A17</strain>
    </source>
</reference>
<reference evidence="1 3" key="1">
    <citation type="journal article" date="2011" name="Nature">
        <title>The Medicago genome provides insight into the evolution of rhizobial symbioses.</title>
        <authorList>
            <person name="Young N.D."/>
            <person name="Debelle F."/>
            <person name="Oldroyd G.E."/>
            <person name="Geurts R."/>
            <person name="Cannon S.B."/>
            <person name="Udvardi M.K."/>
            <person name="Benedito V.A."/>
            <person name="Mayer K.F."/>
            <person name="Gouzy J."/>
            <person name="Schoof H."/>
            <person name="Van de Peer Y."/>
            <person name="Proost S."/>
            <person name="Cook D.R."/>
            <person name="Meyers B.C."/>
            <person name="Spannagl M."/>
            <person name="Cheung F."/>
            <person name="De Mita S."/>
            <person name="Krishnakumar V."/>
            <person name="Gundlach H."/>
            <person name="Zhou S."/>
            <person name="Mudge J."/>
            <person name="Bharti A.K."/>
            <person name="Murray J.D."/>
            <person name="Naoumkina M.A."/>
            <person name="Rosen B."/>
            <person name="Silverstein K.A."/>
            <person name="Tang H."/>
            <person name="Rombauts S."/>
            <person name="Zhao P.X."/>
            <person name="Zhou P."/>
            <person name="Barbe V."/>
            <person name="Bardou P."/>
            <person name="Bechner M."/>
            <person name="Bellec A."/>
            <person name="Berger A."/>
            <person name="Berges H."/>
            <person name="Bidwell S."/>
            <person name="Bisseling T."/>
            <person name="Choisne N."/>
            <person name="Couloux A."/>
            <person name="Denny R."/>
            <person name="Deshpande S."/>
            <person name="Dai X."/>
            <person name="Doyle J.J."/>
            <person name="Dudez A.M."/>
            <person name="Farmer A.D."/>
            <person name="Fouteau S."/>
            <person name="Franken C."/>
            <person name="Gibelin C."/>
            <person name="Gish J."/>
            <person name="Goldstein S."/>
            <person name="Gonzalez A.J."/>
            <person name="Green P.J."/>
            <person name="Hallab A."/>
            <person name="Hartog M."/>
            <person name="Hua A."/>
            <person name="Humphray S.J."/>
            <person name="Jeong D.H."/>
            <person name="Jing Y."/>
            <person name="Jocker A."/>
            <person name="Kenton S.M."/>
            <person name="Kim D.J."/>
            <person name="Klee K."/>
            <person name="Lai H."/>
            <person name="Lang C."/>
            <person name="Lin S."/>
            <person name="Macmil S.L."/>
            <person name="Magdelenat G."/>
            <person name="Matthews L."/>
            <person name="McCorrison J."/>
            <person name="Monaghan E.L."/>
            <person name="Mun J.H."/>
            <person name="Najar F.Z."/>
            <person name="Nicholson C."/>
            <person name="Noirot C."/>
            <person name="O'Bleness M."/>
            <person name="Paule C.R."/>
            <person name="Poulain J."/>
            <person name="Prion F."/>
            <person name="Qin B."/>
            <person name="Qu C."/>
            <person name="Retzel E.F."/>
            <person name="Riddle C."/>
            <person name="Sallet E."/>
            <person name="Samain S."/>
            <person name="Samson N."/>
            <person name="Sanders I."/>
            <person name="Saurat O."/>
            <person name="Scarpelli C."/>
            <person name="Schiex T."/>
            <person name="Segurens B."/>
            <person name="Severin A.J."/>
            <person name="Sherrier D.J."/>
            <person name="Shi R."/>
            <person name="Sims S."/>
            <person name="Singer S.R."/>
            <person name="Sinharoy S."/>
            <person name="Sterck L."/>
            <person name="Viollet A."/>
            <person name="Wang B.B."/>
            <person name="Wang K."/>
            <person name="Wang M."/>
            <person name="Wang X."/>
            <person name="Warfsmann J."/>
            <person name="Weissenbach J."/>
            <person name="White D.D."/>
            <person name="White J.D."/>
            <person name="Wiley G.B."/>
            <person name="Wincker P."/>
            <person name="Xing Y."/>
            <person name="Yang L."/>
            <person name="Yao Z."/>
            <person name="Ying F."/>
            <person name="Zhai J."/>
            <person name="Zhou L."/>
            <person name="Zuber A."/>
            <person name="Denarie J."/>
            <person name="Dixon R.A."/>
            <person name="May G.D."/>
            <person name="Schwartz D.C."/>
            <person name="Rogers J."/>
            <person name="Quetier F."/>
            <person name="Town C.D."/>
            <person name="Roe B.A."/>
        </authorList>
    </citation>
    <scope>NUCLEOTIDE SEQUENCE [LARGE SCALE GENOMIC DNA]</scope>
    <source>
        <strain evidence="1">A17</strain>
        <strain evidence="2 3">cv. Jemalong A17</strain>
    </source>
</reference>
<dbReference type="EMBL" id="CM001218">
    <property type="protein sequence ID" value="KEH39047.1"/>
    <property type="molecule type" value="Genomic_DNA"/>
</dbReference>
<evidence type="ECO:0000313" key="3">
    <source>
        <dbReference type="Proteomes" id="UP000002051"/>
    </source>
</evidence>
<reference evidence="2" key="3">
    <citation type="submission" date="2015-04" db="UniProtKB">
        <authorList>
            <consortium name="EnsemblPlants"/>
        </authorList>
    </citation>
    <scope>IDENTIFICATION</scope>
    <source>
        <strain evidence="2">cv. Jemalong A17</strain>
    </source>
</reference>
<gene>
    <name evidence="1" type="ordered locus">MTR_2g089915</name>
</gene>
<name>A0A072VB78_MEDTR</name>
<dbReference type="HOGENOM" id="CLU_2430368_0_0_1"/>
<dbReference type="Proteomes" id="UP000002051">
    <property type="component" value="Chromosome 2"/>
</dbReference>